<dbReference type="InterPro" id="IPR001647">
    <property type="entry name" value="HTH_TetR"/>
</dbReference>
<dbReference type="RefSeq" id="WP_249863429.1">
    <property type="nucleotide sequence ID" value="NZ_CP027059.1"/>
</dbReference>
<keyword evidence="1 2" id="KW-0238">DNA-binding</keyword>
<protein>
    <submittedName>
        <fullName evidence="4">HTH-type transcriptional regulator AcrR</fullName>
    </submittedName>
</protein>
<dbReference type="EMBL" id="CP027059">
    <property type="protein sequence ID" value="UQZ81179.1"/>
    <property type="molecule type" value="Genomic_DNA"/>
</dbReference>
<proteinExistence type="predicted"/>
<dbReference type="PROSITE" id="PS50977">
    <property type="entry name" value="HTH_TETR_2"/>
    <property type="match status" value="1"/>
</dbReference>
<dbReference type="Proteomes" id="UP001057134">
    <property type="component" value="Chromosome"/>
</dbReference>
<accession>A0ABY4RHR9</accession>
<reference evidence="4" key="2">
    <citation type="journal article" date="2021" name="J Anim Sci Technol">
        <title>Complete genome sequence of Paenibacillus konkukensis sp. nov. SK3146 as a potential probiotic strain.</title>
        <authorList>
            <person name="Jung H.I."/>
            <person name="Park S."/>
            <person name="Niu K.M."/>
            <person name="Lee S.W."/>
            <person name="Kothari D."/>
            <person name="Yi K.J."/>
            <person name="Kim S.K."/>
        </authorList>
    </citation>
    <scope>NUCLEOTIDE SEQUENCE</scope>
    <source>
        <strain evidence="4">SK3146</strain>
    </source>
</reference>
<evidence type="ECO:0000259" key="3">
    <source>
        <dbReference type="PROSITE" id="PS50977"/>
    </source>
</evidence>
<organism evidence="4 5">
    <name type="scientific">Paenibacillus konkukensis</name>
    <dbReference type="NCBI Taxonomy" id="2020716"/>
    <lineage>
        <taxon>Bacteria</taxon>
        <taxon>Bacillati</taxon>
        <taxon>Bacillota</taxon>
        <taxon>Bacilli</taxon>
        <taxon>Bacillales</taxon>
        <taxon>Paenibacillaceae</taxon>
        <taxon>Paenibacillus</taxon>
    </lineage>
</organism>
<dbReference type="InterPro" id="IPR050109">
    <property type="entry name" value="HTH-type_TetR-like_transc_reg"/>
</dbReference>
<sequence length="202" mass="23670">MTEDETVSARPERRDAAENRRRILQVAMRLFEQHGVEPVSMNQIAAEAKLGPGTLYRRYKNKSELCLDLIKEHLDLLFEDMEAYLERHRTEPPEQRLKGLIRLFIGFREKKSQLLAGVEDAPPSNRRPRSKSPIYEELHQLILPLFDEMNENGPAPDPTFRADMLLGAMSRDSYVFQRETRGYTPDEIWEQLCLTFIPQRER</sequence>
<feature type="DNA-binding region" description="H-T-H motif" evidence="2">
    <location>
        <begin position="40"/>
        <end position="59"/>
    </location>
</feature>
<feature type="domain" description="HTH tetR-type" evidence="3">
    <location>
        <begin position="17"/>
        <end position="77"/>
    </location>
</feature>
<dbReference type="Gene3D" id="1.10.357.10">
    <property type="entry name" value="Tetracycline Repressor, domain 2"/>
    <property type="match status" value="1"/>
</dbReference>
<evidence type="ECO:0000313" key="4">
    <source>
        <dbReference type="EMBL" id="UQZ81179.1"/>
    </source>
</evidence>
<evidence type="ECO:0000256" key="2">
    <source>
        <dbReference type="PROSITE-ProRule" id="PRU00335"/>
    </source>
</evidence>
<evidence type="ECO:0000256" key="1">
    <source>
        <dbReference type="ARBA" id="ARBA00023125"/>
    </source>
</evidence>
<dbReference type="PANTHER" id="PTHR30055">
    <property type="entry name" value="HTH-TYPE TRANSCRIPTIONAL REGULATOR RUTR"/>
    <property type="match status" value="1"/>
</dbReference>
<gene>
    <name evidence="4" type="primary">acrR_1</name>
    <name evidence="4" type="ORF">SK3146_00335</name>
</gene>
<dbReference type="Pfam" id="PF00440">
    <property type="entry name" value="TetR_N"/>
    <property type="match status" value="1"/>
</dbReference>
<dbReference type="SUPFAM" id="SSF46689">
    <property type="entry name" value="Homeodomain-like"/>
    <property type="match status" value="1"/>
</dbReference>
<dbReference type="InterPro" id="IPR009057">
    <property type="entry name" value="Homeodomain-like_sf"/>
</dbReference>
<reference evidence="4" key="1">
    <citation type="submission" date="2018-02" db="EMBL/GenBank/DDBJ databases">
        <authorList>
            <person name="Kim S.-K."/>
            <person name="Jung H.-I."/>
            <person name="Lee S.-W."/>
        </authorList>
    </citation>
    <scope>NUCLEOTIDE SEQUENCE</scope>
    <source>
        <strain evidence="4">SK3146</strain>
    </source>
</reference>
<dbReference type="PANTHER" id="PTHR30055:SF226">
    <property type="entry name" value="HTH-TYPE TRANSCRIPTIONAL REGULATOR PKSA"/>
    <property type="match status" value="1"/>
</dbReference>
<evidence type="ECO:0000313" key="5">
    <source>
        <dbReference type="Proteomes" id="UP001057134"/>
    </source>
</evidence>
<name>A0ABY4RHR9_9BACL</name>
<keyword evidence="5" id="KW-1185">Reference proteome</keyword>
<dbReference type="PRINTS" id="PR00455">
    <property type="entry name" value="HTHTETR"/>
</dbReference>